<dbReference type="GO" id="GO:0000785">
    <property type="term" value="C:chromatin"/>
    <property type="evidence" value="ECO:0007669"/>
    <property type="project" value="TreeGrafter"/>
</dbReference>
<evidence type="ECO:0000259" key="22">
    <source>
        <dbReference type="PROSITE" id="PS50014"/>
    </source>
</evidence>
<gene>
    <name evidence="26" type="primary">TRIM24</name>
</gene>
<name>A0A3P8ZQ80_ESOLU</name>
<dbReference type="InterPro" id="IPR000315">
    <property type="entry name" value="Znf_B-box"/>
</dbReference>
<dbReference type="InterPro" id="IPR019787">
    <property type="entry name" value="Znf_PHD-finger"/>
</dbReference>
<feature type="compositionally biased region" description="Low complexity" evidence="21">
    <location>
        <begin position="495"/>
        <end position="520"/>
    </location>
</feature>
<dbReference type="OMA" id="AIKQWQV"/>
<dbReference type="OrthoDB" id="1870062at2759"/>
<keyword evidence="9 18" id="KW-0863">Zinc-finger</keyword>
<dbReference type="Gene3D" id="3.30.160.60">
    <property type="entry name" value="Classic Zinc Finger"/>
    <property type="match status" value="1"/>
</dbReference>
<dbReference type="FunFam" id="3.30.40.10:FF:000123">
    <property type="entry name" value="E3 ubiquitin-protein ligase TRIM33"/>
    <property type="match status" value="1"/>
</dbReference>
<accession>A0A3P8ZQ80</accession>
<protein>
    <recommendedName>
        <fullName evidence="4">RING-type E3 ubiquitin transferase</fullName>
        <ecNumber evidence="4">2.3.2.27</ecNumber>
    </recommendedName>
</protein>
<dbReference type="GO" id="GO:0061630">
    <property type="term" value="F:ubiquitin protein ligase activity"/>
    <property type="evidence" value="ECO:0007669"/>
    <property type="project" value="UniProtKB-EC"/>
</dbReference>
<feature type="domain" description="Bromo" evidence="22">
    <location>
        <begin position="861"/>
        <end position="934"/>
    </location>
</feature>
<dbReference type="PRINTS" id="PR00503">
    <property type="entry name" value="BROMODOMAIN"/>
</dbReference>
<feature type="compositionally biased region" description="Polar residues" evidence="21">
    <location>
        <begin position="532"/>
        <end position="544"/>
    </location>
</feature>
<dbReference type="GeneID" id="105020268"/>
<dbReference type="GO" id="GO:0005634">
    <property type="term" value="C:nucleus"/>
    <property type="evidence" value="ECO:0007669"/>
    <property type="project" value="UniProtKB-SubCell"/>
</dbReference>
<feature type="domain" description="RING-type" evidence="24">
    <location>
        <begin position="45"/>
        <end position="107"/>
    </location>
</feature>
<dbReference type="AlphaFoldDB" id="A0A3P8ZQ80"/>
<keyword evidence="8" id="KW-0677">Repeat</keyword>
<dbReference type="InterPro" id="IPR001965">
    <property type="entry name" value="Znf_PHD"/>
</dbReference>
<feature type="region of interest" description="Disordered" evidence="21">
    <location>
        <begin position="596"/>
        <end position="769"/>
    </location>
</feature>
<dbReference type="SUPFAM" id="SSF47370">
    <property type="entry name" value="Bromodomain"/>
    <property type="match status" value="1"/>
</dbReference>
<dbReference type="CDD" id="cd19829">
    <property type="entry name" value="Bbox2_TIF1b_C-VI"/>
    <property type="match status" value="1"/>
</dbReference>
<evidence type="ECO:0000256" key="15">
    <source>
        <dbReference type="ARBA" id="ARBA00023125"/>
    </source>
</evidence>
<sequence>MDESPEAAVDNDDLVIIVENEAESLPAEEERAKQLGGSLGLMDTCPVCKLNFHNREPKLLPCLHSFCKKCLPPPSRNLANADQQRRDPQLQADNSKPLNVIRCPVCRQECWEVEVLDNFFVKDSVEVPSSTVEKTSQVCMSCDDKTEATGFCVECVEFLCVTCIEAHQRVKFTRDHTIRQKEEMSPEAVGASTQKPVFCDIHKQEPLKLFCETCDRLTCRDCQLLKHKDHNYQFLDDAYRNHRQHLENMTHQLQEKRKAIEEVSNCINNGLQQVDENRKSVTNEIKKSICNLIMEINRKGKILVNQLEALTKDHEVGLKKQQEDVSHLTRHLDHVINFTKWATASHSGTALLYCKRLILCQIHYLMRANCNASIVPQSLVRFQCRSGFWASNVDLGALAVERIPGRQPSSIQQGFPPGHPGQAGPGPRGEGPPGAFPPGSSAHQRGSTLAQLQLQVEKLAQHPNRAGQPPPNHWSWYQQGLRLPGPGPGGPAPQRPHQGGSPSQGPPNMVQIQQPGRRYGPPGPQTHPNPRSPTSMLQTTNFPPQSLRDLIHNSSFPPKPMDVLQGTSRYSHALPPNTGPISTQATIHQRNMMEAAQLRRGDPSGSSSMPNPRASYAPSLATTIPDRHAQGRQNSPMSKPSSSESSAGSASWKRTEPQAAAPAISAKRRRRSSPGPIIIIKDEPEDDDEVSFVQSSVRASASLPDSSTGVQPQSLPQPQQPSPPDPGPVVEPQPEPQPEPLPRAETQVELEADPQPEPDKAPGAPDEDPNEDWCAVCQNGGELLCCDKCPKVFHLNCHIPTLKESPSGEWFCSFCRDLTSPEMEYDPDNQGQSPAMKEEPGSEGFPPVDKRKCERLLLRIYCNEFSTDFQEPASPSSIPEYKELIETPMDLSIVKNRLESKESPRYSSAEEFVKDVRLIFRNCAKYYQADTEVGGAGLSLEEYFEEQLKLLFPDRIFPGGREEGMIPPVEDEMEEGMEEDGMAPNEGDMPPVEEDLTPFEEGMPSVEKEGPEEGPALVAGGIEEDGIPPLEESMEEGGEGTSLVKGDTETSPGGVLADPSTQVSSSPITQPSSDTPDNPSETPGNLDNPPESLDNPPESLDNPPESLDNPPESLDNPPESLDNPPESLDNPPETPDNPPETPDNPSDNPDNPPETPDNPTESLDNAHDTPDNPTESLDNVPDNPTESLDNAPDTPDNPTESLDNTPDNPTDTPDNPTETTDTSLDFNSTTENEGKTECETDKAEEE</sequence>
<feature type="compositionally biased region" description="Low complexity" evidence="21">
    <location>
        <begin position="635"/>
        <end position="651"/>
    </location>
</feature>
<dbReference type="STRING" id="8010.ENSELUP00000030800"/>
<dbReference type="Gene3D" id="1.20.920.10">
    <property type="entry name" value="Bromodomain-like"/>
    <property type="match status" value="1"/>
</dbReference>
<keyword evidence="11" id="KW-0862">Zinc</keyword>
<dbReference type="InterPro" id="IPR001487">
    <property type="entry name" value="Bromodomain"/>
</dbReference>
<feature type="coiled-coil region" evidence="20">
    <location>
        <begin position="239"/>
        <end position="266"/>
    </location>
</feature>
<keyword evidence="10" id="KW-0833">Ubl conjugation pathway</keyword>
<dbReference type="SUPFAM" id="SSF57903">
    <property type="entry name" value="FYVE/PHD zinc finger"/>
    <property type="match status" value="1"/>
</dbReference>
<dbReference type="Pfam" id="PF13445">
    <property type="entry name" value="zf-RING_UBOX"/>
    <property type="match status" value="1"/>
</dbReference>
<feature type="compositionally biased region" description="Polar residues" evidence="21">
    <location>
        <begin position="1059"/>
        <end position="1085"/>
    </location>
</feature>
<evidence type="ECO:0000256" key="14">
    <source>
        <dbReference type="ARBA" id="ARBA00023117"/>
    </source>
</evidence>
<evidence type="ECO:0000256" key="2">
    <source>
        <dbReference type="ARBA" id="ARBA00004123"/>
    </source>
</evidence>
<reference evidence="26" key="4">
    <citation type="submission" date="2025-09" db="UniProtKB">
        <authorList>
            <consortium name="Ensembl"/>
        </authorList>
    </citation>
    <scope>IDENTIFICATION</scope>
</reference>
<evidence type="ECO:0000256" key="17">
    <source>
        <dbReference type="ARBA" id="ARBA00023242"/>
    </source>
</evidence>
<keyword evidence="15" id="KW-0238">DNA-binding</keyword>
<dbReference type="PROSITE" id="PS50119">
    <property type="entry name" value="ZF_BBOX"/>
    <property type="match status" value="2"/>
</dbReference>
<evidence type="ECO:0000256" key="7">
    <source>
        <dbReference type="ARBA" id="ARBA00022723"/>
    </source>
</evidence>
<dbReference type="Pfam" id="PF00628">
    <property type="entry name" value="PHD"/>
    <property type="match status" value="1"/>
</dbReference>
<keyword evidence="12" id="KW-0805">Transcription regulation</keyword>
<evidence type="ECO:0000256" key="6">
    <source>
        <dbReference type="ARBA" id="ARBA00022679"/>
    </source>
</evidence>
<evidence type="ECO:0000256" key="18">
    <source>
        <dbReference type="PROSITE-ProRule" id="PRU00024"/>
    </source>
</evidence>
<dbReference type="PANTHER" id="PTHR45915">
    <property type="entry name" value="TRANSCRIPTION INTERMEDIARY FACTOR"/>
    <property type="match status" value="1"/>
</dbReference>
<evidence type="ECO:0000256" key="5">
    <source>
        <dbReference type="ARBA" id="ARBA00022491"/>
    </source>
</evidence>
<reference evidence="26" key="3">
    <citation type="submission" date="2025-08" db="UniProtKB">
        <authorList>
            <consortium name="Ensembl"/>
        </authorList>
    </citation>
    <scope>IDENTIFICATION</scope>
</reference>
<evidence type="ECO:0000256" key="1">
    <source>
        <dbReference type="ARBA" id="ARBA00000900"/>
    </source>
</evidence>
<dbReference type="SMART" id="SM00502">
    <property type="entry name" value="BBC"/>
    <property type="match status" value="1"/>
</dbReference>
<organism evidence="26 27">
    <name type="scientific">Esox lucius</name>
    <name type="common">Northern pike</name>
    <dbReference type="NCBI Taxonomy" id="8010"/>
    <lineage>
        <taxon>Eukaryota</taxon>
        <taxon>Metazoa</taxon>
        <taxon>Chordata</taxon>
        <taxon>Craniata</taxon>
        <taxon>Vertebrata</taxon>
        <taxon>Euteleostomi</taxon>
        <taxon>Actinopterygii</taxon>
        <taxon>Neopterygii</taxon>
        <taxon>Teleostei</taxon>
        <taxon>Protacanthopterygii</taxon>
        <taxon>Esociformes</taxon>
        <taxon>Esocidae</taxon>
        <taxon>Esox</taxon>
    </lineage>
</organism>
<evidence type="ECO:0000256" key="13">
    <source>
        <dbReference type="ARBA" id="ARBA00023054"/>
    </source>
</evidence>
<feature type="domain" description="B box-type" evidence="25">
    <location>
        <begin position="194"/>
        <end position="235"/>
    </location>
</feature>
<keyword evidence="5" id="KW-0678">Repressor</keyword>
<reference evidence="27" key="1">
    <citation type="journal article" date="2014" name="PLoS ONE">
        <title>The genome and linkage map of the northern pike (Esox lucius): conserved synteny revealed between the salmonid sister group and the Neoteleostei.</title>
        <authorList>
            <person name="Rondeau E.B."/>
            <person name="Minkley D.R."/>
            <person name="Leong J.S."/>
            <person name="Messmer A.M."/>
            <person name="Jantzen J.R."/>
            <person name="von Schalburg K.R."/>
            <person name="Lemon C."/>
            <person name="Bird N.H."/>
            <person name="Koop B.F."/>
        </authorList>
    </citation>
    <scope>NUCLEOTIDE SEQUENCE</scope>
</reference>
<dbReference type="PROSITE" id="PS01359">
    <property type="entry name" value="ZF_PHD_1"/>
    <property type="match status" value="1"/>
</dbReference>
<feature type="domain" description="B box-type" evidence="25">
    <location>
        <begin position="134"/>
        <end position="187"/>
    </location>
</feature>
<dbReference type="SMART" id="SM00249">
    <property type="entry name" value="PHD"/>
    <property type="match status" value="2"/>
</dbReference>
<keyword evidence="27" id="KW-1185">Reference proteome</keyword>
<feature type="compositionally biased region" description="Polar residues" evidence="21">
    <location>
        <begin position="1171"/>
        <end position="1188"/>
    </location>
</feature>
<comment type="subcellular location">
    <subcellularLocation>
        <location evidence="2">Nucleus</location>
    </subcellularLocation>
</comment>
<feature type="compositionally biased region" description="Pro residues" evidence="21">
    <location>
        <begin position="485"/>
        <end position="494"/>
    </location>
</feature>
<feature type="region of interest" description="Disordered" evidence="21">
    <location>
        <begin position="461"/>
        <end position="583"/>
    </location>
</feature>
<evidence type="ECO:0000256" key="21">
    <source>
        <dbReference type="SAM" id="MobiDB-lite"/>
    </source>
</evidence>
<dbReference type="InterPro" id="IPR027370">
    <property type="entry name" value="Znf-RING_euk"/>
</dbReference>
<comment type="catalytic activity">
    <reaction evidence="1">
        <text>S-ubiquitinyl-[E2 ubiquitin-conjugating enzyme]-L-cysteine + [acceptor protein]-L-lysine = [E2 ubiquitin-conjugating enzyme]-L-cysteine + N(6)-ubiquitinyl-[acceptor protein]-L-lysine.</text>
        <dbReference type="EC" id="2.3.2.27"/>
    </reaction>
</comment>
<dbReference type="FunFam" id="3.30.160.60:FF:000074">
    <property type="entry name" value="Tripartite motif containing 66"/>
    <property type="match status" value="1"/>
</dbReference>
<dbReference type="PANTHER" id="PTHR45915:SF4">
    <property type="entry name" value="TRANSCRIPTION INTERMEDIARY FACTOR 1-ALPHA"/>
    <property type="match status" value="1"/>
</dbReference>
<proteinExistence type="predicted"/>
<feature type="compositionally biased region" description="Low complexity" evidence="21">
    <location>
        <begin position="1203"/>
        <end position="1222"/>
    </location>
</feature>
<dbReference type="PROSITE" id="PS50014">
    <property type="entry name" value="BROMODOMAIN_2"/>
    <property type="match status" value="1"/>
</dbReference>
<feature type="compositionally biased region" description="Pro residues" evidence="21">
    <location>
        <begin position="1132"/>
        <end position="1142"/>
    </location>
</feature>
<feature type="compositionally biased region" description="Acidic residues" evidence="21">
    <location>
        <begin position="1022"/>
        <end position="1038"/>
    </location>
</feature>
<evidence type="ECO:0000256" key="11">
    <source>
        <dbReference type="ARBA" id="ARBA00022833"/>
    </source>
</evidence>
<dbReference type="GO" id="GO:0008270">
    <property type="term" value="F:zinc ion binding"/>
    <property type="evidence" value="ECO:0007669"/>
    <property type="project" value="UniProtKB-KW"/>
</dbReference>
<dbReference type="InterPro" id="IPR003649">
    <property type="entry name" value="Bbox_C"/>
</dbReference>
<evidence type="ECO:0000256" key="3">
    <source>
        <dbReference type="ARBA" id="ARBA00004906"/>
    </source>
</evidence>
<dbReference type="CDD" id="cd16585">
    <property type="entry name" value="RING-HC_TIF1_C-VI"/>
    <property type="match status" value="1"/>
</dbReference>
<feature type="region of interest" description="Disordered" evidence="21">
    <location>
        <begin position="406"/>
        <end position="449"/>
    </location>
</feature>
<evidence type="ECO:0000259" key="23">
    <source>
        <dbReference type="PROSITE" id="PS50016"/>
    </source>
</evidence>
<dbReference type="Ensembl" id="ENSELUT00000007377.3">
    <property type="protein sequence ID" value="ENSELUP00000030800.2"/>
    <property type="gene ID" value="ENSELUG00000008160.3"/>
</dbReference>
<dbReference type="SMART" id="SM00297">
    <property type="entry name" value="BROMO"/>
    <property type="match status" value="1"/>
</dbReference>
<dbReference type="SMART" id="SM00184">
    <property type="entry name" value="RING"/>
    <property type="match status" value="2"/>
</dbReference>
<evidence type="ECO:0000256" key="20">
    <source>
        <dbReference type="SAM" id="Coils"/>
    </source>
</evidence>
<dbReference type="EC" id="2.3.2.27" evidence="4"/>
<feature type="compositionally biased region" description="Gly residues" evidence="21">
    <location>
        <begin position="421"/>
        <end position="432"/>
    </location>
</feature>
<feature type="compositionally biased region" description="Pro residues" evidence="21">
    <location>
        <begin position="521"/>
        <end position="531"/>
    </location>
</feature>
<keyword evidence="6" id="KW-0808">Transferase</keyword>
<evidence type="ECO:0000256" key="19">
    <source>
        <dbReference type="PROSITE-ProRule" id="PRU00035"/>
    </source>
</evidence>
<dbReference type="GO" id="GO:0003677">
    <property type="term" value="F:DNA binding"/>
    <property type="evidence" value="ECO:0007669"/>
    <property type="project" value="UniProtKB-KW"/>
</dbReference>
<keyword evidence="13 20" id="KW-0175">Coiled coil</keyword>
<dbReference type="PROSITE" id="PS50016">
    <property type="entry name" value="ZF_PHD_2"/>
    <property type="match status" value="1"/>
</dbReference>
<dbReference type="RefSeq" id="XP_012995586.2">
    <property type="nucleotide sequence ID" value="XM_013140132.4"/>
</dbReference>
<feature type="compositionally biased region" description="Pro residues" evidence="21">
    <location>
        <begin position="718"/>
        <end position="741"/>
    </location>
</feature>
<dbReference type="PROSITE" id="PS00518">
    <property type="entry name" value="ZF_RING_1"/>
    <property type="match status" value="1"/>
</dbReference>
<evidence type="ECO:0000256" key="8">
    <source>
        <dbReference type="ARBA" id="ARBA00022737"/>
    </source>
</evidence>
<feature type="domain" description="PHD-type" evidence="23">
    <location>
        <begin position="771"/>
        <end position="818"/>
    </location>
</feature>
<keyword evidence="7" id="KW-0479">Metal-binding</keyword>
<dbReference type="SUPFAM" id="SSF57850">
    <property type="entry name" value="RING/U-box"/>
    <property type="match status" value="1"/>
</dbReference>
<dbReference type="InParanoid" id="A0A3P8ZQ80"/>
<dbReference type="Gene3D" id="3.30.40.10">
    <property type="entry name" value="Zinc/RING finger domain, C3HC4 (zinc finger)"/>
    <property type="match status" value="2"/>
</dbReference>
<keyword evidence="16" id="KW-0804">Transcription</keyword>
<dbReference type="InterPro" id="IPR047058">
    <property type="entry name" value="TIF1b_Bbox2_Znf"/>
</dbReference>
<evidence type="ECO:0000256" key="16">
    <source>
        <dbReference type="ARBA" id="ARBA00023163"/>
    </source>
</evidence>
<feature type="region of interest" description="Disordered" evidence="21">
    <location>
        <begin position="824"/>
        <end position="846"/>
    </location>
</feature>
<feature type="compositionally biased region" description="Polar residues" evidence="21">
    <location>
        <begin position="692"/>
        <end position="708"/>
    </location>
</feature>
<evidence type="ECO:0000313" key="26">
    <source>
        <dbReference type="Ensembl" id="ENSELUP00000030800.2"/>
    </source>
</evidence>
<dbReference type="Bgee" id="ENSELUG00000008160">
    <property type="expression patterns" value="Expressed in nose and 14 other cell types or tissues"/>
</dbReference>
<reference evidence="26" key="2">
    <citation type="submission" date="2020-02" db="EMBL/GenBank/DDBJ databases">
        <title>Esox lucius (northern pike) genome, fEsoLuc1, primary haplotype.</title>
        <authorList>
            <person name="Myers G."/>
            <person name="Karagic N."/>
            <person name="Meyer A."/>
            <person name="Pippel M."/>
            <person name="Reichard M."/>
            <person name="Winkler S."/>
            <person name="Tracey A."/>
            <person name="Sims Y."/>
            <person name="Howe K."/>
            <person name="Rhie A."/>
            <person name="Formenti G."/>
            <person name="Durbin R."/>
            <person name="Fedrigo O."/>
            <person name="Jarvis E.D."/>
        </authorList>
    </citation>
    <scope>NUCLEOTIDE SEQUENCE [LARGE SCALE GENOMIC DNA]</scope>
</reference>
<feature type="region of interest" description="Disordered" evidence="21">
    <location>
        <begin position="978"/>
        <end position="1246"/>
    </location>
</feature>
<dbReference type="SMART" id="SM00336">
    <property type="entry name" value="BBOX"/>
    <property type="match status" value="2"/>
</dbReference>
<dbReference type="InterPro" id="IPR019786">
    <property type="entry name" value="Zinc_finger_PHD-type_CS"/>
</dbReference>
<dbReference type="InterPro" id="IPR017907">
    <property type="entry name" value="Znf_RING_CS"/>
</dbReference>
<dbReference type="PROSITE" id="PS50089">
    <property type="entry name" value="ZF_RING_2"/>
    <property type="match status" value="1"/>
</dbReference>
<evidence type="ECO:0000313" key="27">
    <source>
        <dbReference type="Proteomes" id="UP000265140"/>
    </source>
</evidence>
<dbReference type="CDD" id="cd15541">
    <property type="entry name" value="PHD_TIF1_like"/>
    <property type="match status" value="1"/>
</dbReference>
<dbReference type="InterPro" id="IPR001841">
    <property type="entry name" value="Znf_RING"/>
</dbReference>
<dbReference type="InterPro" id="IPR011011">
    <property type="entry name" value="Znf_FYVE_PHD"/>
</dbReference>
<evidence type="ECO:0000256" key="12">
    <source>
        <dbReference type="ARBA" id="ARBA00023015"/>
    </source>
</evidence>
<keyword evidence="14 19" id="KW-0103">Bromodomain</keyword>
<dbReference type="GeneTree" id="ENSGT00940000165144"/>
<dbReference type="InterPro" id="IPR036427">
    <property type="entry name" value="Bromodomain-like_sf"/>
</dbReference>
<dbReference type="SUPFAM" id="SSF57845">
    <property type="entry name" value="B-box zinc-binding domain"/>
    <property type="match status" value="1"/>
</dbReference>
<dbReference type="Pfam" id="PF00439">
    <property type="entry name" value="Bromodomain"/>
    <property type="match status" value="1"/>
</dbReference>
<dbReference type="Proteomes" id="UP000265140">
    <property type="component" value="Chromosome 23"/>
</dbReference>
<evidence type="ECO:0000259" key="24">
    <source>
        <dbReference type="PROSITE" id="PS50089"/>
    </source>
</evidence>
<feature type="compositionally biased region" description="Basic and acidic residues" evidence="21">
    <location>
        <begin position="1232"/>
        <end position="1246"/>
    </location>
</feature>
<evidence type="ECO:0000259" key="25">
    <source>
        <dbReference type="PROSITE" id="PS50119"/>
    </source>
</evidence>
<dbReference type="CDD" id="cd05502">
    <property type="entry name" value="Bromo_tif1_like"/>
    <property type="match status" value="1"/>
</dbReference>
<dbReference type="Pfam" id="PF00643">
    <property type="entry name" value="zf-B_box"/>
    <property type="match status" value="1"/>
</dbReference>
<dbReference type="InterPro" id="IPR013083">
    <property type="entry name" value="Znf_RING/FYVE/PHD"/>
</dbReference>
<keyword evidence="17" id="KW-0539">Nucleus</keyword>
<comment type="pathway">
    <text evidence="3">Protein modification; protein ubiquitination.</text>
</comment>
<evidence type="ECO:0000256" key="4">
    <source>
        <dbReference type="ARBA" id="ARBA00012483"/>
    </source>
</evidence>
<evidence type="ECO:0000256" key="9">
    <source>
        <dbReference type="ARBA" id="ARBA00022771"/>
    </source>
</evidence>
<evidence type="ECO:0000256" key="10">
    <source>
        <dbReference type="ARBA" id="ARBA00022786"/>
    </source>
</evidence>